<comment type="caution">
    <text evidence="1">The sequence shown here is derived from an EMBL/GenBank/DDBJ whole genome shotgun (WGS) entry which is preliminary data.</text>
</comment>
<protein>
    <submittedName>
        <fullName evidence="1">Uncharacterized protein</fullName>
    </submittedName>
</protein>
<sequence>MAMPCILLLSCIIYMKTRVVIEIKAAILLSNRNEGCYTGLFFSLISSIVLPGGQCLLKSKCLLLLSTTIALAVLDERIPEDVLISVSPWLLQGKAGVTKMTTGQLREFNPVEPR</sequence>
<organism evidence="1 2">
    <name type="scientific">Citrus x changshan-huyou</name>
    <dbReference type="NCBI Taxonomy" id="2935761"/>
    <lineage>
        <taxon>Eukaryota</taxon>
        <taxon>Viridiplantae</taxon>
        <taxon>Streptophyta</taxon>
        <taxon>Embryophyta</taxon>
        <taxon>Tracheophyta</taxon>
        <taxon>Spermatophyta</taxon>
        <taxon>Magnoliopsida</taxon>
        <taxon>eudicotyledons</taxon>
        <taxon>Gunneridae</taxon>
        <taxon>Pentapetalae</taxon>
        <taxon>rosids</taxon>
        <taxon>malvids</taxon>
        <taxon>Sapindales</taxon>
        <taxon>Rutaceae</taxon>
        <taxon>Aurantioideae</taxon>
        <taxon>Citrus</taxon>
    </lineage>
</organism>
<accession>A0AAP0M2D4</accession>
<proteinExistence type="predicted"/>
<keyword evidence="2" id="KW-1185">Reference proteome</keyword>
<dbReference type="Proteomes" id="UP001428341">
    <property type="component" value="Unassembled WGS sequence"/>
</dbReference>
<name>A0AAP0M2D4_9ROSI</name>
<gene>
    <name evidence="1" type="ORF">WN944_005395</name>
</gene>
<dbReference type="AlphaFoldDB" id="A0AAP0M2D4"/>
<dbReference type="EMBL" id="JBCGBO010000006">
    <property type="protein sequence ID" value="KAK9194688.1"/>
    <property type="molecule type" value="Genomic_DNA"/>
</dbReference>
<reference evidence="1 2" key="1">
    <citation type="submission" date="2024-05" db="EMBL/GenBank/DDBJ databases">
        <title>Haplotype-resolved chromosome-level genome assembly of Huyou (Citrus changshanensis).</title>
        <authorList>
            <person name="Miao C."/>
            <person name="Chen W."/>
            <person name="Wu Y."/>
            <person name="Wang L."/>
            <person name="Zhao S."/>
            <person name="Grierson D."/>
            <person name="Xu C."/>
            <person name="Chen K."/>
        </authorList>
    </citation>
    <scope>NUCLEOTIDE SEQUENCE [LARGE SCALE GENOMIC DNA]</scope>
    <source>
        <strain evidence="1">01-14</strain>
        <tissue evidence="1">Leaf</tissue>
    </source>
</reference>
<evidence type="ECO:0000313" key="1">
    <source>
        <dbReference type="EMBL" id="KAK9194688.1"/>
    </source>
</evidence>
<evidence type="ECO:0000313" key="2">
    <source>
        <dbReference type="Proteomes" id="UP001428341"/>
    </source>
</evidence>